<keyword evidence="1" id="KW-0614">Plasmid</keyword>
<reference evidence="1 2" key="1">
    <citation type="journal article" date="2013" name="Genome Announc.">
        <title>Complete Genome Sequence of Mycobacterium massiliense Clinical Strain Asan 50594, Belonging to the Type II Genotype.</title>
        <authorList>
            <person name="Kim B.J."/>
            <person name="Kim B.R."/>
            <person name="Hong S.H."/>
            <person name="Seok S.H."/>
            <person name="Kook Y.H."/>
            <person name="Kim B.J."/>
        </authorList>
    </citation>
    <scope>NUCLEOTIDE SEQUENCE [LARGE SCALE GENOMIC DNA]</scope>
    <source>
        <strain evidence="1 2">50594</strain>
    </source>
</reference>
<proteinExistence type="predicted"/>
<dbReference type="KEGG" id="mabb:MASS_1p0044"/>
<name>A0AB33AIF4_9MYCO</name>
<sequence length="653" mass="71700">MTAATQIRPNTTPISVVPPPALVWKRLARLIAAPGRAQMRLYDPGTGKFSDTARLTESLPRRSAAVYLYAKGRTQVLALDFDAKHHTTEQVKTDLATAAAWISSCGGVFITDSSANGGRHLIAPLAIGTTASCDEMTSVVRLLASRLPTLDITPVTGAKKGCISVPGSPDKNGAYRQLDGSLENALEAFTTRSAPDLLPRLHMLLGALNPSPRTPQVTTAAPPPIHDYLEGTGDDTRLAQPYRRTDDLPADVADFAAHRILNPKRLTWETHHQARMSVIVNAFSRGYSLADLRDCIAPGGPWHHGLGAAYTRYNHRADHALAKDFDKALHWYITNVVKSSPPRHKEKNYSPGGRARGWRGPKDLRDWLANALAWADAEYGGQRYRWTVHAVLQCLAFYALVAGEQRSGTWVVGVGGRTLSTGCGLLSEDAVWRVLAELRDKPGSPLIRTRQAIGTEADIYALTTQNRISADPTHRQRVRVEAVHEAWSVLGHHLRRVYELVAYHGLTHKADVYAAAAVPRATGDKMITDLEIAGLLTTTGRGAVAVGNITLDDIAAQHHLDQTREERLQRHRTERAAWHQWLEDRQDQRNASQVTKGMRVFAPASIGDDDAQEHAAWREAVMATGPPPLDEEREAIEIVTDVLGGQLLSQRRR</sequence>
<protein>
    <submittedName>
        <fullName evidence="1">Uncharacterized protein</fullName>
    </submittedName>
</protein>
<geneLocation type="plasmid" evidence="1 2">
    <name>1</name>
</geneLocation>
<dbReference type="EMBL" id="CP004375">
    <property type="protein sequence ID" value="AGM31604.1"/>
    <property type="molecule type" value="Genomic_DNA"/>
</dbReference>
<dbReference type="AlphaFoldDB" id="A0AB33AIF4"/>
<evidence type="ECO:0000313" key="2">
    <source>
        <dbReference type="Proteomes" id="UP000013961"/>
    </source>
</evidence>
<accession>A0AB33AIF4</accession>
<dbReference type="RefSeq" id="WP_016343822.1">
    <property type="nucleotide sequence ID" value="NC_021278.1"/>
</dbReference>
<organism evidence="1 2">
    <name type="scientific">Mycobacteroides abscessus subsp. bolletii 50594</name>
    <dbReference type="NCBI Taxonomy" id="1303024"/>
    <lineage>
        <taxon>Bacteria</taxon>
        <taxon>Bacillati</taxon>
        <taxon>Actinomycetota</taxon>
        <taxon>Actinomycetes</taxon>
        <taxon>Mycobacteriales</taxon>
        <taxon>Mycobacteriaceae</taxon>
        <taxon>Mycobacteroides</taxon>
        <taxon>Mycobacteroides abscessus</taxon>
    </lineage>
</organism>
<evidence type="ECO:0000313" key="1">
    <source>
        <dbReference type="EMBL" id="AGM31604.1"/>
    </source>
</evidence>
<dbReference type="Proteomes" id="UP000013961">
    <property type="component" value="Plasmid 1"/>
</dbReference>
<gene>
    <name evidence="1" type="ORF">MASS_1p0044</name>
</gene>